<evidence type="ECO:0000256" key="1">
    <source>
        <dbReference type="SAM" id="SignalP"/>
    </source>
</evidence>
<accession>A0A6I3LLG7</accession>
<gene>
    <name evidence="2" type="ORF">GJV76_13835</name>
</gene>
<organism evidence="2 3">
    <name type="scientific">Myroides albus</name>
    <dbReference type="NCBI Taxonomy" id="2562892"/>
    <lineage>
        <taxon>Bacteria</taxon>
        <taxon>Pseudomonadati</taxon>
        <taxon>Bacteroidota</taxon>
        <taxon>Flavobacteriia</taxon>
        <taxon>Flavobacteriales</taxon>
        <taxon>Flavobacteriaceae</taxon>
        <taxon>Myroides</taxon>
    </lineage>
</organism>
<protein>
    <submittedName>
        <fullName evidence="2">Uncharacterized protein</fullName>
    </submittedName>
</protein>
<name>A0A6I3LLG7_9FLAO</name>
<keyword evidence="1" id="KW-0732">Signal</keyword>
<feature type="signal peptide" evidence="1">
    <location>
        <begin position="1"/>
        <end position="19"/>
    </location>
</feature>
<comment type="caution">
    <text evidence="2">The sequence shown here is derived from an EMBL/GenBank/DDBJ whole genome shotgun (WGS) entry which is preliminary data.</text>
</comment>
<reference evidence="2 3" key="1">
    <citation type="submission" date="2019-11" db="EMBL/GenBank/DDBJ databases">
        <title>Genome of Strain BIT-d1.</title>
        <authorList>
            <person name="Yang Y."/>
        </authorList>
    </citation>
    <scope>NUCLEOTIDE SEQUENCE [LARGE SCALE GENOMIC DNA]</scope>
    <source>
        <strain evidence="2 3">BIT-d1</strain>
    </source>
</reference>
<dbReference type="Proteomes" id="UP000438760">
    <property type="component" value="Unassembled WGS sequence"/>
</dbReference>
<evidence type="ECO:0000313" key="2">
    <source>
        <dbReference type="EMBL" id="MTG99193.1"/>
    </source>
</evidence>
<dbReference type="AlphaFoldDB" id="A0A6I3LLG7"/>
<keyword evidence="3" id="KW-1185">Reference proteome</keyword>
<feature type="chain" id="PRO_5026026636" evidence="1">
    <location>
        <begin position="20"/>
        <end position="177"/>
    </location>
</feature>
<sequence>MKRKLLPLSFLFVSSLAMAQVGIGTKNPDKSAMLEVVASTNDLKGILIPRIPLKTLTDSSFVNKGNVANSLLVFNITENDELRPGYYYWFETGWLRIITDQDEAYRDILKNEEFAVNDNEQNLYLKDSKGNIVSVPLKDVNILTSLISQSNGQYVYTAEDGSQTTIDVIGDVTNNFE</sequence>
<proteinExistence type="predicted"/>
<feature type="non-terminal residue" evidence="2">
    <location>
        <position position="177"/>
    </location>
</feature>
<dbReference type="EMBL" id="WMJX01000049">
    <property type="protein sequence ID" value="MTG99193.1"/>
    <property type="molecule type" value="Genomic_DNA"/>
</dbReference>
<evidence type="ECO:0000313" key="3">
    <source>
        <dbReference type="Proteomes" id="UP000438760"/>
    </source>
</evidence>